<keyword evidence="2" id="KW-1185">Reference proteome</keyword>
<accession>A0A0B0PIW0</accession>
<dbReference type="Proteomes" id="UP000032142">
    <property type="component" value="Unassembled WGS sequence"/>
</dbReference>
<evidence type="ECO:0000313" key="1">
    <source>
        <dbReference type="EMBL" id="KHG24822.1"/>
    </source>
</evidence>
<name>A0A0B0PIW0_GOSAR</name>
<reference evidence="2" key="1">
    <citation type="submission" date="2014-09" db="EMBL/GenBank/DDBJ databases">
        <authorList>
            <person name="Mudge J."/>
            <person name="Ramaraj T."/>
            <person name="Lindquist I.E."/>
            <person name="Bharti A.K."/>
            <person name="Sundararajan A."/>
            <person name="Cameron C.T."/>
            <person name="Woodward J.E."/>
            <person name="May G.D."/>
            <person name="Brubaker C."/>
            <person name="Broadhvest J."/>
            <person name="Wilkins T.A."/>
        </authorList>
    </citation>
    <scope>NUCLEOTIDE SEQUENCE</scope>
    <source>
        <strain evidence="2">cv. AKA8401</strain>
    </source>
</reference>
<protein>
    <submittedName>
        <fullName evidence="1">Uncharacterized protein</fullName>
    </submittedName>
</protein>
<evidence type="ECO:0000313" key="2">
    <source>
        <dbReference type="Proteomes" id="UP000032142"/>
    </source>
</evidence>
<dbReference type="EMBL" id="KN430203">
    <property type="protein sequence ID" value="KHG24822.1"/>
    <property type="molecule type" value="Genomic_DNA"/>
</dbReference>
<organism evidence="1 2">
    <name type="scientific">Gossypium arboreum</name>
    <name type="common">Tree cotton</name>
    <name type="synonym">Gossypium nanking</name>
    <dbReference type="NCBI Taxonomy" id="29729"/>
    <lineage>
        <taxon>Eukaryota</taxon>
        <taxon>Viridiplantae</taxon>
        <taxon>Streptophyta</taxon>
        <taxon>Embryophyta</taxon>
        <taxon>Tracheophyta</taxon>
        <taxon>Spermatophyta</taxon>
        <taxon>Magnoliopsida</taxon>
        <taxon>eudicotyledons</taxon>
        <taxon>Gunneridae</taxon>
        <taxon>Pentapetalae</taxon>
        <taxon>rosids</taxon>
        <taxon>malvids</taxon>
        <taxon>Malvales</taxon>
        <taxon>Malvaceae</taxon>
        <taxon>Malvoideae</taxon>
        <taxon>Gossypium</taxon>
    </lineage>
</organism>
<sequence>MLTNDVQMDMNL</sequence>
<proteinExistence type="predicted"/>
<gene>
    <name evidence="1" type="ORF">F383_30421</name>
</gene>